<accession>A0A090N5J0</accession>
<protein>
    <submittedName>
        <fullName evidence="1">WGS project CBMI000000000 data, contig CS3069_c001678</fullName>
    </submittedName>
</protein>
<dbReference type="AlphaFoldDB" id="A0A090N5J0"/>
<organism evidence="1">
    <name type="scientific">Fusarium clavum</name>
    <dbReference type="NCBI Taxonomy" id="2594811"/>
    <lineage>
        <taxon>Eukaryota</taxon>
        <taxon>Fungi</taxon>
        <taxon>Dikarya</taxon>
        <taxon>Ascomycota</taxon>
        <taxon>Pezizomycotina</taxon>
        <taxon>Sordariomycetes</taxon>
        <taxon>Hypocreomycetidae</taxon>
        <taxon>Hypocreales</taxon>
        <taxon>Nectriaceae</taxon>
        <taxon>Fusarium</taxon>
        <taxon>Fusarium incarnatum-equiseti species complex</taxon>
    </lineage>
</organism>
<dbReference type="EMBL" id="HG318761">
    <property type="protein sequence ID" value="CEG05802.1"/>
    <property type="molecule type" value="Genomic_DNA"/>
</dbReference>
<reference evidence="1" key="1">
    <citation type="submission" date="2013-05" db="EMBL/GenBank/DDBJ databases">
        <title>Draft genome sequences of six wheat associated Fusarium spp. isolates.</title>
        <authorList>
            <person name="Moolhuijzen P.M."/>
            <person name="Manners J.M."/>
            <person name="Wilcox S."/>
            <person name="Bellgard M.I."/>
            <person name="Gardiner D.M."/>
        </authorList>
    </citation>
    <scope>NUCLEOTIDE SEQUENCE</scope>
    <source>
        <strain evidence="1">CS3069</strain>
    </source>
</reference>
<proteinExistence type="predicted"/>
<gene>
    <name evidence="1" type="ORF">BN850_0065570</name>
</gene>
<name>A0A090N5J0_9HYPO</name>
<dbReference type="EMBL" id="CBMI010001676">
    <property type="protein sequence ID" value="CEG04616.1"/>
    <property type="molecule type" value="Genomic_DNA"/>
</dbReference>
<evidence type="ECO:0000313" key="1">
    <source>
        <dbReference type="EMBL" id="CEG04616.1"/>
    </source>
</evidence>
<sequence>MPKIARNLARYACALPTKQKLFLMPPFCQLTGTVNGCRELAEKEVFDCGPADCQTAVWQILPSYLPLEISTCDILVFNEVRDIMTSCWRRYLEVEGLDDTQGWTKRVLYY</sequence>